<dbReference type="Gene3D" id="1.10.287.1080">
    <property type="entry name" value="MazG-like"/>
    <property type="match status" value="1"/>
</dbReference>
<proteinExistence type="predicted"/>
<evidence type="ECO:0000313" key="2">
    <source>
        <dbReference type="Proteomes" id="UP001160508"/>
    </source>
</evidence>
<keyword evidence="2" id="KW-1185">Reference proteome</keyword>
<reference evidence="1" key="1">
    <citation type="submission" date="2022-07" db="EMBL/GenBank/DDBJ databases">
        <authorList>
            <person name="Nishijima S."/>
        </authorList>
    </citation>
    <scope>NUCLEOTIDE SEQUENCE</scope>
    <source>
        <strain evidence="1">1827_77749</strain>
    </source>
</reference>
<dbReference type="EMBL" id="OP031061">
    <property type="protein sequence ID" value="UVN06052.1"/>
    <property type="molecule type" value="Genomic_DNA"/>
</dbReference>
<organism evidence="1 2">
    <name type="scientific">Bacteriophage sp</name>
    <dbReference type="NCBI Taxonomy" id="38018"/>
    <lineage>
        <taxon>Viruses</taxon>
    </lineage>
</organism>
<name>A0ABY5T3J4_9VIRU</name>
<dbReference type="Proteomes" id="UP001160508">
    <property type="component" value="Segment"/>
</dbReference>
<evidence type="ECO:0000313" key="1">
    <source>
        <dbReference type="EMBL" id="UVN06052.1"/>
    </source>
</evidence>
<accession>A0ABY5T3J4</accession>
<protein>
    <submittedName>
        <fullName evidence="1">dUTPase</fullName>
    </submittedName>
</protein>
<sequence>MLKLSNELRDEIHAIAVEHGWHETKQPSSHWLCLVISELMEAVEADRTNFRTDLSIIPHFTFERYKENGNMDLFKDHFERYIKNRVEDELADAVIRLLDFAGETGTDIDLMANLLQQHERYIATADTRFTGFIFALCGILTNNERNIDWVIRNSLQRIDYICRSLGIDLNPFIRLKIEYNRLRPYKHGKKEY</sequence>